<accession>A0A2R5G8U7</accession>
<reference evidence="4 5" key="1">
    <citation type="submission" date="2017-12" db="EMBL/GenBank/DDBJ databases">
        <title>Sequencing, de novo assembly and annotation of complete genome of a new Thraustochytrid species, strain FCC1311.</title>
        <authorList>
            <person name="Sedici K."/>
            <person name="Godart F."/>
            <person name="Aiese Cigliano R."/>
            <person name="Sanseverino W."/>
            <person name="Barakat M."/>
            <person name="Ortet P."/>
            <person name="Marechal E."/>
            <person name="Cagnac O."/>
            <person name="Amato A."/>
        </authorList>
    </citation>
    <scope>NUCLEOTIDE SEQUENCE [LARGE SCALE GENOMIC DNA]</scope>
</reference>
<evidence type="ECO:0000313" key="4">
    <source>
        <dbReference type="EMBL" id="GBG27467.1"/>
    </source>
</evidence>
<dbReference type="InterPro" id="IPR011047">
    <property type="entry name" value="Quinoprotein_ADH-like_sf"/>
</dbReference>
<dbReference type="InParanoid" id="A0A2R5G8U7"/>
<dbReference type="SUPFAM" id="SSF53300">
    <property type="entry name" value="vWA-like"/>
    <property type="match status" value="1"/>
</dbReference>
<dbReference type="PROSITE" id="PS50234">
    <property type="entry name" value="VWFA"/>
    <property type="match status" value="1"/>
</dbReference>
<keyword evidence="2" id="KW-0732">Signal</keyword>
<comment type="caution">
    <text evidence="4">The sequence shown here is derived from an EMBL/GenBank/DDBJ whole genome shotgun (WGS) entry which is preliminary data.</text>
</comment>
<keyword evidence="1" id="KW-0812">Transmembrane</keyword>
<dbReference type="Proteomes" id="UP000241890">
    <property type="component" value="Unassembled WGS sequence"/>
</dbReference>
<dbReference type="EMBL" id="BEYU01000031">
    <property type="protein sequence ID" value="GBG27467.1"/>
    <property type="molecule type" value="Genomic_DNA"/>
</dbReference>
<dbReference type="Gene3D" id="3.40.50.410">
    <property type="entry name" value="von Willebrand factor, type A domain"/>
    <property type="match status" value="1"/>
</dbReference>
<dbReference type="AlphaFoldDB" id="A0A2R5G8U7"/>
<name>A0A2R5G8U7_9STRA</name>
<dbReference type="Gene3D" id="2.130.10.10">
    <property type="entry name" value="YVTN repeat-like/Quinoprotein amine dehydrogenase"/>
    <property type="match status" value="1"/>
</dbReference>
<proteinExistence type="predicted"/>
<evidence type="ECO:0000256" key="2">
    <source>
        <dbReference type="SAM" id="SignalP"/>
    </source>
</evidence>
<organism evidence="4 5">
    <name type="scientific">Hondaea fermentalgiana</name>
    <dbReference type="NCBI Taxonomy" id="2315210"/>
    <lineage>
        <taxon>Eukaryota</taxon>
        <taxon>Sar</taxon>
        <taxon>Stramenopiles</taxon>
        <taxon>Bigyra</taxon>
        <taxon>Labyrinthulomycetes</taxon>
        <taxon>Thraustochytrida</taxon>
        <taxon>Thraustochytriidae</taxon>
        <taxon>Hondaea</taxon>
    </lineage>
</organism>
<dbReference type="SUPFAM" id="SSF50998">
    <property type="entry name" value="Quinoprotein alcohol dehydrogenase-like"/>
    <property type="match status" value="1"/>
</dbReference>
<gene>
    <name evidence="4" type="ORF">FCC1311_036882</name>
</gene>
<dbReference type="InterPro" id="IPR018391">
    <property type="entry name" value="PQQ_b-propeller_rpt"/>
</dbReference>
<sequence length="807" mass="85279">MTGLRTTYVAALCVLACVGLSTGEDAVVPSCDIDVYGVFDNSGSMDDNDDECLEYLRENVYDSSYTSKKACWEVINIYMKAAYSAVQEVCESANQGNPRISLTIFRCPGTGKDRKTLLLPTNNETLIEEAWVNLADQQMKGYSCAWGALDQVQYYINETKATTNAELGVPANVADPDANATRYPLVFIFTDGAIGNDHAAAEEIVQNLRSDDANTIVALNAFPNKQKIGAFANVSLIFGAEDLSTLDELSFRLGTYTISLDDITVCSDEQVTCVETVRSAIELERNASASCETMSQLYTALASCASAGCTGIDLTAEKDQCLSDIAAQEGSEECEPSKACRDLALHVNAQSYEYQSAPGAGFETSSATPSFSSRNANAQDDIALGDGSLEVSFEVSEGLGGGRSAPILGNSGNIIVGSVAQTDGTAGSLISVDPESGEVAWVLEGASSTASFEAPAVVGAEGSDDIFVGSSDGYFYRVSESDGSVKQAWNLGARIRAAAAVPADADYVLVATDAVPGVSSAMLHKISTADDPATQDPPQAWRRPICSNETYDYVVGGVHIILDQAVITACRSGHVNRVSFLTGLTNWKTSLGGAFSGIPLYDDDAEVFYIPVFLSEESSVTSIVRVPYTGEDSLHANVTSEVDANLFMDASVGILYALNRQGLLTAINATDMSLDSDIQSLVFDDAQLSMFGMGPDSEGNLVLVSGNVIAMAPGGDFSALDTTELQSKVTSLPLLANDAIYLSTSDSPLIRLETSGAQSRRRVLAEEDGDDGDDDGSWPAGAIAATVVLGVIFVILSVALCVLMRRR</sequence>
<keyword evidence="1" id="KW-1133">Transmembrane helix</keyword>
<feature type="chain" id="PRO_5015340793" description="VWFA domain-containing protein" evidence="2">
    <location>
        <begin position="24"/>
        <end position="807"/>
    </location>
</feature>
<keyword evidence="1" id="KW-0472">Membrane</keyword>
<keyword evidence="5" id="KW-1185">Reference proteome</keyword>
<dbReference type="InterPro" id="IPR015943">
    <property type="entry name" value="WD40/YVTN_repeat-like_dom_sf"/>
</dbReference>
<feature type="domain" description="VWFA" evidence="3">
    <location>
        <begin position="34"/>
        <end position="253"/>
    </location>
</feature>
<feature type="signal peptide" evidence="2">
    <location>
        <begin position="1"/>
        <end position="23"/>
    </location>
</feature>
<protein>
    <recommendedName>
        <fullName evidence="3">VWFA domain-containing protein</fullName>
    </recommendedName>
</protein>
<evidence type="ECO:0000259" key="3">
    <source>
        <dbReference type="PROSITE" id="PS50234"/>
    </source>
</evidence>
<dbReference type="CDD" id="cd12087">
    <property type="entry name" value="TM_EGFR-like"/>
    <property type="match status" value="1"/>
</dbReference>
<evidence type="ECO:0000313" key="5">
    <source>
        <dbReference type="Proteomes" id="UP000241890"/>
    </source>
</evidence>
<feature type="transmembrane region" description="Helical" evidence="1">
    <location>
        <begin position="778"/>
        <end position="803"/>
    </location>
</feature>
<dbReference type="InterPro" id="IPR002035">
    <property type="entry name" value="VWF_A"/>
</dbReference>
<dbReference type="SMART" id="SM00564">
    <property type="entry name" value="PQQ"/>
    <property type="match status" value="3"/>
</dbReference>
<evidence type="ECO:0000256" key="1">
    <source>
        <dbReference type="SAM" id="Phobius"/>
    </source>
</evidence>
<dbReference type="InterPro" id="IPR036465">
    <property type="entry name" value="vWFA_dom_sf"/>
</dbReference>